<sequence length="40" mass="4928">MCYTERMSADVYRKEVLSLLFIFFFCAYISFIVAWKMIKY</sequence>
<reference evidence="2" key="1">
    <citation type="submission" date="2014-11" db="EMBL/GenBank/DDBJ databases">
        <authorList>
            <person name="Amaro Gonzalez C."/>
        </authorList>
    </citation>
    <scope>NUCLEOTIDE SEQUENCE</scope>
</reference>
<reference evidence="2" key="2">
    <citation type="journal article" date="2015" name="Fish Shellfish Immunol.">
        <title>Early steps in the European eel (Anguilla anguilla)-Vibrio vulnificus interaction in the gills: Role of the RtxA13 toxin.</title>
        <authorList>
            <person name="Callol A."/>
            <person name="Pajuelo D."/>
            <person name="Ebbesson L."/>
            <person name="Teles M."/>
            <person name="MacKenzie S."/>
            <person name="Amaro C."/>
        </authorList>
    </citation>
    <scope>NUCLEOTIDE SEQUENCE</scope>
</reference>
<organism evidence="2">
    <name type="scientific">Anguilla anguilla</name>
    <name type="common">European freshwater eel</name>
    <name type="synonym">Muraena anguilla</name>
    <dbReference type="NCBI Taxonomy" id="7936"/>
    <lineage>
        <taxon>Eukaryota</taxon>
        <taxon>Metazoa</taxon>
        <taxon>Chordata</taxon>
        <taxon>Craniata</taxon>
        <taxon>Vertebrata</taxon>
        <taxon>Euteleostomi</taxon>
        <taxon>Actinopterygii</taxon>
        <taxon>Neopterygii</taxon>
        <taxon>Teleostei</taxon>
        <taxon>Anguilliformes</taxon>
        <taxon>Anguillidae</taxon>
        <taxon>Anguilla</taxon>
    </lineage>
</organism>
<dbReference type="AlphaFoldDB" id="A0A0E9WJZ3"/>
<feature type="transmembrane region" description="Helical" evidence="1">
    <location>
        <begin position="16"/>
        <end position="35"/>
    </location>
</feature>
<keyword evidence="1" id="KW-1133">Transmembrane helix</keyword>
<accession>A0A0E9WJZ3</accession>
<keyword evidence="1" id="KW-0472">Membrane</keyword>
<keyword evidence="1" id="KW-0812">Transmembrane</keyword>
<dbReference type="EMBL" id="GBXM01018799">
    <property type="protein sequence ID" value="JAH89778.1"/>
    <property type="molecule type" value="Transcribed_RNA"/>
</dbReference>
<evidence type="ECO:0000256" key="1">
    <source>
        <dbReference type="SAM" id="Phobius"/>
    </source>
</evidence>
<name>A0A0E9WJZ3_ANGAN</name>
<evidence type="ECO:0000313" key="2">
    <source>
        <dbReference type="EMBL" id="JAH89778.1"/>
    </source>
</evidence>
<proteinExistence type="predicted"/>
<protein>
    <submittedName>
        <fullName evidence="2">Uncharacterized protein</fullName>
    </submittedName>
</protein>